<evidence type="ECO:0000256" key="3">
    <source>
        <dbReference type="ARBA" id="ARBA00022692"/>
    </source>
</evidence>
<keyword evidence="3 6" id="KW-0812">Transmembrane</keyword>
<evidence type="ECO:0000313" key="8">
    <source>
        <dbReference type="Proteomes" id="UP000608071"/>
    </source>
</evidence>
<name>A0ABR8T3S3_9BACL</name>
<dbReference type="InterPro" id="IPR030191">
    <property type="entry name" value="CodB"/>
</dbReference>
<dbReference type="Proteomes" id="UP000608071">
    <property type="component" value="Unassembled WGS sequence"/>
</dbReference>
<keyword evidence="8" id="KW-1185">Reference proteome</keyword>
<evidence type="ECO:0000256" key="6">
    <source>
        <dbReference type="SAM" id="Phobius"/>
    </source>
</evidence>
<feature type="transmembrane region" description="Helical" evidence="6">
    <location>
        <begin position="333"/>
        <end position="355"/>
    </location>
</feature>
<comment type="subcellular location">
    <subcellularLocation>
        <location evidence="1">Membrane</location>
        <topology evidence="1">Multi-pass membrane protein</topology>
    </subcellularLocation>
</comment>
<dbReference type="InterPro" id="IPR001248">
    <property type="entry name" value="Pur-cyt_permease"/>
</dbReference>
<comment type="similarity">
    <text evidence="2">Belongs to the purine-cytosine permease (2.A.39) family.</text>
</comment>
<dbReference type="EMBL" id="JACSQL010000012">
    <property type="protein sequence ID" value="MBD7970430.1"/>
    <property type="molecule type" value="Genomic_DNA"/>
</dbReference>
<dbReference type="PANTHER" id="PTHR30569:SF0">
    <property type="entry name" value="CYTOSINE PERMEASE"/>
    <property type="match status" value="1"/>
</dbReference>
<evidence type="ECO:0000256" key="4">
    <source>
        <dbReference type="ARBA" id="ARBA00022989"/>
    </source>
</evidence>
<accession>A0ABR8T3S3</accession>
<keyword evidence="4 6" id="KW-1133">Transmembrane helix</keyword>
<feature type="transmembrane region" description="Helical" evidence="6">
    <location>
        <begin position="99"/>
        <end position="117"/>
    </location>
</feature>
<sequence length="433" mass="46109">MREHENQILEEEYENSAVPAKARKSLFSVSMIWIGFPMIMTSAVTGATIIGGLGFWTGMLSILIGNLILFGYVGALAMLSANKGYNFSLQSAITFGSKGARVVSGLLSTLVIGWFAVQTGMTGSSMHDAFGSNAFLITFIASVLFIVLTLFGVKALTYIGAVSAPFFFLIGLWAVHDATKNIGFSSITGFQGTGMISMGLAVTMVISLFADSGTMTADFNRWSKNKKQALASTFTAFPLACMIAMVFGGLIAATASQNSDLFLYIAGKGGMIAYISKLLLFLNLGSVCAHCLYNASVGWSSLTGRKMRETAVVLGVIGTIFAVSGAWNHFFDWLNLLGIIVPPIGAVILCDQLFLRRKADISQTVRISAFAAWVIGAFIGLIVDQFAPFLSTAVMSMLAGGVAYTAIMLAKTSFFTPAEPVKNLAIEPAQKQS</sequence>
<dbReference type="Gene3D" id="1.10.4160.10">
    <property type="entry name" value="Hydantoin permease"/>
    <property type="match status" value="1"/>
</dbReference>
<feature type="transmembrane region" description="Helical" evidence="6">
    <location>
        <begin position="307"/>
        <end position="327"/>
    </location>
</feature>
<feature type="transmembrane region" description="Helical" evidence="6">
    <location>
        <begin position="59"/>
        <end position="79"/>
    </location>
</feature>
<keyword evidence="5 6" id="KW-0472">Membrane</keyword>
<feature type="transmembrane region" description="Helical" evidence="6">
    <location>
        <begin position="31"/>
        <end position="53"/>
    </location>
</feature>
<dbReference type="CDD" id="cd11484">
    <property type="entry name" value="SLC-NCS1sbd_CobB-like"/>
    <property type="match status" value="1"/>
</dbReference>
<evidence type="ECO:0000256" key="1">
    <source>
        <dbReference type="ARBA" id="ARBA00004141"/>
    </source>
</evidence>
<evidence type="ECO:0000256" key="2">
    <source>
        <dbReference type="ARBA" id="ARBA00008974"/>
    </source>
</evidence>
<evidence type="ECO:0000313" key="7">
    <source>
        <dbReference type="EMBL" id="MBD7970430.1"/>
    </source>
</evidence>
<feature type="transmembrane region" description="Helical" evidence="6">
    <location>
        <begin position="187"/>
        <end position="209"/>
    </location>
</feature>
<protein>
    <submittedName>
        <fullName evidence="7">Cytosine permease</fullName>
    </submittedName>
</protein>
<feature type="transmembrane region" description="Helical" evidence="6">
    <location>
        <begin position="129"/>
        <end position="148"/>
    </location>
</feature>
<dbReference type="RefSeq" id="WP_191803526.1">
    <property type="nucleotide sequence ID" value="NZ_JACSQL010000012.1"/>
</dbReference>
<organism evidence="7 8">
    <name type="scientific">Paenibacillus gallinarum</name>
    <dbReference type="NCBI Taxonomy" id="2762232"/>
    <lineage>
        <taxon>Bacteria</taxon>
        <taxon>Bacillati</taxon>
        <taxon>Bacillota</taxon>
        <taxon>Bacilli</taxon>
        <taxon>Bacillales</taxon>
        <taxon>Paenibacillaceae</taxon>
        <taxon>Paenibacillus</taxon>
    </lineage>
</organism>
<feature type="transmembrane region" description="Helical" evidence="6">
    <location>
        <begin position="155"/>
        <end position="175"/>
    </location>
</feature>
<comment type="caution">
    <text evidence="7">The sequence shown here is derived from an EMBL/GenBank/DDBJ whole genome shotgun (WGS) entry which is preliminary data.</text>
</comment>
<evidence type="ECO:0000256" key="5">
    <source>
        <dbReference type="ARBA" id="ARBA00023136"/>
    </source>
</evidence>
<reference evidence="7 8" key="1">
    <citation type="submission" date="2020-08" db="EMBL/GenBank/DDBJ databases">
        <title>A Genomic Blueprint of the Chicken Gut Microbiome.</title>
        <authorList>
            <person name="Gilroy R."/>
            <person name="Ravi A."/>
            <person name="Getino M."/>
            <person name="Pursley I."/>
            <person name="Horton D.L."/>
            <person name="Alikhan N.-F."/>
            <person name="Baker D."/>
            <person name="Gharbi K."/>
            <person name="Hall N."/>
            <person name="Watson M."/>
            <person name="Adriaenssens E.M."/>
            <person name="Foster-Nyarko E."/>
            <person name="Jarju S."/>
            <person name="Secka A."/>
            <person name="Antonio M."/>
            <person name="Oren A."/>
            <person name="Chaudhuri R."/>
            <person name="La Ragione R.M."/>
            <person name="Hildebrand F."/>
            <person name="Pallen M.J."/>
        </authorList>
    </citation>
    <scope>NUCLEOTIDE SEQUENCE [LARGE SCALE GENOMIC DNA]</scope>
    <source>
        <strain evidence="7 8">Sa2BVA9</strain>
    </source>
</reference>
<feature type="transmembrane region" description="Helical" evidence="6">
    <location>
        <begin position="367"/>
        <end position="383"/>
    </location>
</feature>
<proteinExistence type="inferred from homology"/>
<feature type="transmembrane region" description="Helical" evidence="6">
    <location>
        <begin position="389"/>
        <end position="410"/>
    </location>
</feature>
<dbReference type="Pfam" id="PF02133">
    <property type="entry name" value="Transp_cyt_pur"/>
    <property type="match status" value="1"/>
</dbReference>
<feature type="transmembrane region" description="Helical" evidence="6">
    <location>
        <begin position="229"/>
        <end position="251"/>
    </location>
</feature>
<gene>
    <name evidence="7" type="ORF">H9647_20385</name>
</gene>
<feature type="transmembrane region" description="Helical" evidence="6">
    <location>
        <begin position="271"/>
        <end position="295"/>
    </location>
</feature>
<dbReference type="PANTHER" id="PTHR30569">
    <property type="entry name" value="CYTOSINE TRANSPORTER CODB"/>
    <property type="match status" value="1"/>
</dbReference>